<keyword evidence="6" id="KW-0342">GTP-binding</keyword>
<proteinExistence type="inferred from homology"/>
<dbReference type="EMBL" id="FO082261">
    <property type="protein sequence ID" value="CCO20646.1"/>
    <property type="molecule type" value="Genomic_DNA"/>
</dbReference>
<dbReference type="GO" id="GO:0005525">
    <property type="term" value="F:GTP binding"/>
    <property type="evidence" value="ECO:0007669"/>
    <property type="project" value="UniProtKB-KW"/>
</dbReference>
<evidence type="ECO:0000256" key="1">
    <source>
        <dbReference type="ARBA" id="ARBA00003982"/>
    </source>
</evidence>
<comment type="subcellular location">
    <subcellularLocation>
        <location evidence="2">Cytoplasm</location>
    </subcellularLocation>
</comment>
<protein>
    <submittedName>
        <fullName evidence="9">Unnamed protein product</fullName>
    </submittedName>
</protein>
<dbReference type="SUPFAM" id="SSF52540">
    <property type="entry name" value="P-loop containing nucleoside triphosphate hydrolases"/>
    <property type="match status" value="1"/>
</dbReference>
<evidence type="ECO:0000256" key="5">
    <source>
        <dbReference type="ARBA" id="ARBA00022741"/>
    </source>
</evidence>
<dbReference type="OrthoDB" id="342024at2759"/>
<dbReference type="PROSITE" id="PS00301">
    <property type="entry name" value="G_TR_1"/>
    <property type="match status" value="1"/>
</dbReference>
<evidence type="ECO:0000313" key="9">
    <source>
        <dbReference type="EMBL" id="CCO20646.1"/>
    </source>
</evidence>
<dbReference type="CDD" id="cd03704">
    <property type="entry name" value="eRF3_C_III"/>
    <property type="match status" value="1"/>
</dbReference>
<dbReference type="InterPro" id="IPR009000">
    <property type="entry name" value="Transl_B-barrel_sf"/>
</dbReference>
<sequence length="632" mass="69640">MSDLFDAFDDDKKGKKKMMRTPPGGGFVRPPPAGSNTTTHSAETTTNLKPTASAFVPGGGGGGGLGGAAASGAAPVPPQAVSSTLDEQRGDEEQKEEVEEVVSSVMQKVAKTLTIGGDSGSDSALSQMAEREQKLKEEQQRKEEKEEAKRLQQMEKERKDSERKKEAEEEEKQLMEELANSKDADSREHLNLVFIGHVDAGKSTIGGQILYLSGQVDQRVIEKYEREAKDKNRDSWYMAYIMDTSEEERAKGKTVEVGKAHFATEKKRYTVLDAPGHKNYVPNMIAGAAQADVGVLVIAARKGEFETGFEKGGQTREHAQLAKTLGVTKLVVVVNKMDDPSVKWDKKRFDEVHTKLIPFLKICGYKEKDITFVPISGLKGTNVKDLVSKSECDWYGGKSFFDTLDDLEPMDRDPNAPFRMPVMDKYAEMGCMVMGKTESGACRVGQKLTLMPGRIDCKIEKLWQDEDECSICKCGENVRMKLSGVDEKDIHPGMVLCPPNKLVHVTQEIECQLAIVELLDHKSIFSTGYNAVIHIHSVTEEIEVKKLVSEMDPKTRKPKESKCKYLKAGSIGAVRITIAAPICVEKFSDVPQLGRFTLRDEGKTIAIGKVLRIKPKSEEIDNMAKTTGGAAV</sequence>
<dbReference type="SUPFAM" id="SSF50465">
    <property type="entry name" value="EF-Tu/eEF-1alpha/eIF2-gamma C-terminal domain"/>
    <property type="match status" value="1"/>
</dbReference>
<feature type="domain" description="Tr-type G" evidence="8">
    <location>
        <begin position="187"/>
        <end position="415"/>
    </location>
</feature>
<name>K8ERH1_9CHLO</name>
<dbReference type="InterPro" id="IPR027417">
    <property type="entry name" value="P-loop_NTPase"/>
</dbReference>
<feature type="compositionally biased region" description="Low complexity" evidence="7">
    <location>
        <begin position="70"/>
        <end position="83"/>
    </location>
</feature>
<evidence type="ECO:0000256" key="7">
    <source>
        <dbReference type="SAM" id="MobiDB-lite"/>
    </source>
</evidence>
<dbReference type="InterPro" id="IPR000795">
    <property type="entry name" value="T_Tr_GTP-bd_dom"/>
</dbReference>
<keyword evidence="5" id="KW-0547">Nucleotide-binding</keyword>
<gene>
    <name evidence="9" type="ordered locus">Bathy18g00380</name>
</gene>
<dbReference type="PROSITE" id="PS51722">
    <property type="entry name" value="G_TR_2"/>
    <property type="match status" value="1"/>
</dbReference>
<dbReference type="KEGG" id="bpg:Bathy18g00380"/>
<dbReference type="PANTHER" id="PTHR23115">
    <property type="entry name" value="TRANSLATION FACTOR"/>
    <property type="match status" value="1"/>
</dbReference>
<evidence type="ECO:0000313" key="10">
    <source>
        <dbReference type="Proteomes" id="UP000198341"/>
    </source>
</evidence>
<dbReference type="SUPFAM" id="SSF50447">
    <property type="entry name" value="Translation proteins"/>
    <property type="match status" value="1"/>
</dbReference>
<dbReference type="eggNOG" id="KOG0459">
    <property type="taxonomic scope" value="Eukaryota"/>
</dbReference>
<feature type="compositionally biased region" description="Low complexity" evidence="7">
    <location>
        <begin position="37"/>
        <end position="56"/>
    </location>
</feature>
<keyword evidence="4" id="KW-0963">Cytoplasm</keyword>
<accession>K8ERH1</accession>
<keyword evidence="10" id="KW-1185">Reference proteome</keyword>
<dbReference type="InterPro" id="IPR050100">
    <property type="entry name" value="TRAFAC_GTPase_members"/>
</dbReference>
<dbReference type="FunFam" id="2.40.30.10:FF:000020">
    <property type="entry name" value="Translation elongation factor EF-1"/>
    <property type="match status" value="1"/>
</dbReference>
<dbReference type="Gene3D" id="2.40.30.10">
    <property type="entry name" value="Translation factors"/>
    <property type="match status" value="2"/>
</dbReference>
<evidence type="ECO:0000256" key="4">
    <source>
        <dbReference type="ARBA" id="ARBA00022490"/>
    </source>
</evidence>
<evidence type="ECO:0000259" key="8">
    <source>
        <dbReference type="PROSITE" id="PS51722"/>
    </source>
</evidence>
<evidence type="ECO:0000256" key="6">
    <source>
        <dbReference type="ARBA" id="ARBA00023134"/>
    </source>
</evidence>
<evidence type="ECO:0000256" key="3">
    <source>
        <dbReference type="ARBA" id="ARBA00007249"/>
    </source>
</evidence>
<dbReference type="CDD" id="cd01883">
    <property type="entry name" value="EF1_alpha"/>
    <property type="match status" value="1"/>
</dbReference>
<dbReference type="Pfam" id="PF00009">
    <property type="entry name" value="GTP_EFTU"/>
    <property type="match status" value="1"/>
</dbReference>
<dbReference type="CDD" id="cd04089">
    <property type="entry name" value="eRF3_II"/>
    <property type="match status" value="1"/>
</dbReference>
<dbReference type="InterPro" id="IPR031157">
    <property type="entry name" value="G_TR_CS"/>
</dbReference>
<dbReference type="InterPro" id="IPR009001">
    <property type="entry name" value="Transl_elong_EF1A/Init_IF2_C"/>
</dbReference>
<comment type="similarity">
    <text evidence="3">Belongs to the TRAFAC class translation factor GTPase superfamily. Classic translation factor GTPase family. EF-Tu/EF-1A subfamily.</text>
</comment>
<feature type="compositionally biased region" description="Gly residues" evidence="7">
    <location>
        <begin position="57"/>
        <end position="69"/>
    </location>
</feature>
<comment type="function">
    <text evidence="1">This protein promotes the GTP-dependent binding of aminoacyl-tRNA to the A-site of ribosomes during protein biosynthesis.</text>
</comment>
<feature type="region of interest" description="Disordered" evidence="7">
    <location>
        <begin position="1"/>
        <end position="183"/>
    </location>
</feature>
<dbReference type="GO" id="GO:0005737">
    <property type="term" value="C:cytoplasm"/>
    <property type="evidence" value="ECO:0007669"/>
    <property type="project" value="UniProtKB-SubCell"/>
</dbReference>
<dbReference type="FunFam" id="3.40.50.300:FF:000862">
    <property type="entry name" value="Eukaryotic peptide chain release factor GTP-binding subunit ERF3A"/>
    <property type="match status" value="1"/>
</dbReference>
<evidence type="ECO:0000256" key="2">
    <source>
        <dbReference type="ARBA" id="ARBA00004496"/>
    </source>
</evidence>
<dbReference type="GO" id="GO:0003924">
    <property type="term" value="F:GTPase activity"/>
    <property type="evidence" value="ECO:0007669"/>
    <property type="project" value="InterPro"/>
</dbReference>
<dbReference type="Pfam" id="PF22594">
    <property type="entry name" value="GTP-eEF1A_C"/>
    <property type="match status" value="1"/>
</dbReference>
<dbReference type="GeneID" id="19010820"/>
<dbReference type="PRINTS" id="PR00315">
    <property type="entry name" value="ELONGATNFCT"/>
</dbReference>
<dbReference type="AlphaFoldDB" id="K8ERH1"/>
<dbReference type="Proteomes" id="UP000198341">
    <property type="component" value="Chromosome 18"/>
</dbReference>
<dbReference type="STRING" id="41875.K8ERH1"/>
<reference evidence="9 10" key="1">
    <citation type="submission" date="2011-10" db="EMBL/GenBank/DDBJ databases">
        <authorList>
            <person name="Genoscope - CEA"/>
        </authorList>
    </citation>
    <scope>NUCLEOTIDE SEQUENCE [LARGE SCALE GENOMIC DNA]</scope>
    <source>
        <strain evidence="9 10">RCC 1105</strain>
    </source>
</reference>
<dbReference type="Gene3D" id="3.40.50.300">
    <property type="entry name" value="P-loop containing nucleotide triphosphate hydrolases"/>
    <property type="match status" value="1"/>
</dbReference>
<dbReference type="RefSeq" id="XP_007508155.1">
    <property type="nucleotide sequence ID" value="XM_007508093.1"/>
</dbReference>
<organism evidence="9 10">
    <name type="scientific">Bathycoccus prasinos</name>
    <dbReference type="NCBI Taxonomy" id="41875"/>
    <lineage>
        <taxon>Eukaryota</taxon>
        <taxon>Viridiplantae</taxon>
        <taxon>Chlorophyta</taxon>
        <taxon>Mamiellophyceae</taxon>
        <taxon>Mamiellales</taxon>
        <taxon>Bathycoccaceae</taxon>
        <taxon>Bathycoccus</taxon>
    </lineage>
</organism>
<dbReference type="InterPro" id="IPR054696">
    <property type="entry name" value="GTP-eEF1A_C"/>
</dbReference>
<feature type="compositionally biased region" description="Basic and acidic residues" evidence="7">
    <location>
        <begin position="129"/>
        <end position="183"/>
    </location>
</feature>